<feature type="signal peptide" evidence="1">
    <location>
        <begin position="1"/>
        <end position="19"/>
    </location>
</feature>
<comment type="caution">
    <text evidence="2">The sequence shown here is derived from an EMBL/GenBank/DDBJ whole genome shotgun (WGS) entry which is preliminary data.</text>
</comment>
<organism evidence="2 3">
    <name type="scientific">Boothiomyces macroporosus</name>
    <dbReference type="NCBI Taxonomy" id="261099"/>
    <lineage>
        <taxon>Eukaryota</taxon>
        <taxon>Fungi</taxon>
        <taxon>Fungi incertae sedis</taxon>
        <taxon>Chytridiomycota</taxon>
        <taxon>Chytridiomycota incertae sedis</taxon>
        <taxon>Chytridiomycetes</taxon>
        <taxon>Rhizophydiales</taxon>
        <taxon>Terramycetaceae</taxon>
        <taxon>Boothiomyces</taxon>
    </lineage>
</organism>
<evidence type="ECO:0000313" key="2">
    <source>
        <dbReference type="EMBL" id="KAJ3262492.1"/>
    </source>
</evidence>
<proteinExistence type="predicted"/>
<reference evidence="2" key="1">
    <citation type="submission" date="2020-05" db="EMBL/GenBank/DDBJ databases">
        <title>Phylogenomic resolution of chytrid fungi.</title>
        <authorList>
            <person name="Stajich J.E."/>
            <person name="Amses K."/>
            <person name="Simmons R."/>
            <person name="Seto K."/>
            <person name="Myers J."/>
            <person name="Bonds A."/>
            <person name="Quandt C.A."/>
            <person name="Barry K."/>
            <person name="Liu P."/>
            <person name="Grigoriev I."/>
            <person name="Longcore J.E."/>
            <person name="James T.Y."/>
        </authorList>
    </citation>
    <scope>NUCLEOTIDE SEQUENCE</scope>
    <source>
        <strain evidence="2">PLAUS21</strain>
    </source>
</reference>
<sequence>MISLLIATATALLVKRTSMDCGNAPYCGVLVLERGDHAQPAVHGLWPEDGNYGNSQCVSPAHGVCAANDPTTFFDAVCQLSAAPLKLMAQLKAKGQSLATMANGLVKAGYPVYNRNAGNDQLELSVCAGSDGVWRLASTSKFDSLCGF</sequence>
<evidence type="ECO:0000256" key="1">
    <source>
        <dbReference type="SAM" id="SignalP"/>
    </source>
</evidence>
<feature type="chain" id="PRO_5042049979" evidence="1">
    <location>
        <begin position="20"/>
        <end position="148"/>
    </location>
</feature>
<accession>A0AAD5UP44</accession>
<protein>
    <submittedName>
        <fullName evidence="2">Uncharacterized protein</fullName>
    </submittedName>
</protein>
<gene>
    <name evidence="2" type="ORF">HK103_000021</name>
</gene>
<dbReference type="EMBL" id="JADGKB010000001">
    <property type="protein sequence ID" value="KAJ3262492.1"/>
    <property type="molecule type" value="Genomic_DNA"/>
</dbReference>
<evidence type="ECO:0000313" key="3">
    <source>
        <dbReference type="Proteomes" id="UP001210925"/>
    </source>
</evidence>
<dbReference type="AlphaFoldDB" id="A0AAD5UP44"/>
<keyword evidence="1" id="KW-0732">Signal</keyword>
<dbReference type="Proteomes" id="UP001210925">
    <property type="component" value="Unassembled WGS sequence"/>
</dbReference>
<name>A0AAD5UP44_9FUNG</name>
<keyword evidence="3" id="KW-1185">Reference proteome</keyword>